<proteinExistence type="predicted"/>
<accession>A0A6J4P465</accession>
<gene>
    <name evidence="2" type="ORF">AVDCRST_MAG84-6364</name>
</gene>
<reference evidence="2" key="1">
    <citation type="submission" date="2020-02" db="EMBL/GenBank/DDBJ databases">
        <authorList>
            <person name="Meier V. D."/>
        </authorList>
    </citation>
    <scope>NUCLEOTIDE SEQUENCE</scope>
    <source>
        <strain evidence="2">AVDCRST_MAG84</strain>
    </source>
</reference>
<name>A0A6J4P465_9CYAN</name>
<dbReference type="EMBL" id="CADCTZ010001575">
    <property type="protein sequence ID" value="CAA9405795.1"/>
    <property type="molecule type" value="Genomic_DNA"/>
</dbReference>
<dbReference type="AlphaFoldDB" id="A0A6J4P465"/>
<evidence type="ECO:0000256" key="1">
    <source>
        <dbReference type="SAM" id="Phobius"/>
    </source>
</evidence>
<protein>
    <submittedName>
        <fullName evidence="2">Uncharacterized protein</fullName>
    </submittedName>
</protein>
<feature type="transmembrane region" description="Helical" evidence="1">
    <location>
        <begin position="37"/>
        <end position="62"/>
    </location>
</feature>
<organism evidence="2">
    <name type="scientific">uncultured Microcoleus sp</name>
    <dbReference type="NCBI Taxonomy" id="259945"/>
    <lineage>
        <taxon>Bacteria</taxon>
        <taxon>Bacillati</taxon>
        <taxon>Cyanobacteriota</taxon>
        <taxon>Cyanophyceae</taxon>
        <taxon>Oscillatoriophycideae</taxon>
        <taxon>Oscillatoriales</taxon>
        <taxon>Microcoleaceae</taxon>
        <taxon>Microcoleus</taxon>
        <taxon>environmental samples</taxon>
    </lineage>
</organism>
<keyword evidence="1" id="KW-1133">Transmembrane helix</keyword>
<sequence length="81" mass="9356">MFDRGRVSFGIAYDRTYGEENPPLPQIEVRKHCLLPFFLPSTFCLLPSYCLLPFFLLLSSFFSFPYSFSPLPSSCDICFQP</sequence>
<keyword evidence="1" id="KW-0812">Transmembrane</keyword>
<evidence type="ECO:0000313" key="2">
    <source>
        <dbReference type="EMBL" id="CAA9405795.1"/>
    </source>
</evidence>
<keyword evidence="1" id="KW-0472">Membrane</keyword>